<name>A0AAN9WT21_9ORTH</name>
<evidence type="ECO:0000256" key="6">
    <source>
        <dbReference type="ARBA" id="ARBA00022741"/>
    </source>
</evidence>
<accession>A0AAN9WT21</accession>
<evidence type="ECO:0000256" key="7">
    <source>
        <dbReference type="ARBA" id="ARBA00022840"/>
    </source>
</evidence>
<evidence type="ECO:0000256" key="9">
    <source>
        <dbReference type="ARBA" id="ARBA00031202"/>
    </source>
</evidence>
<comment type="catalytic activity">
    <reaction evidence="12">
        <text>diphthine-[translation elongation factor 2] + NH4(+) + ATP = diphthamide-[translation elongation factor 2] + AMP + diphosphate + H(+)</text>
        <dbReference type="Rhea" id="RHEA:19753"/>
        <dbReference type="Rhea" id="RHEA-COMP:10172"/>
        <dbReference type="Rhea" id="RHEA-COMP:10174"/>
        <dbReference type="ChEBI" id="CHEBI:15378"/>
        <dbReference type="ChEBI" id="CHEBI:16692"/>
        <dbReference type="ChEBI" id="CHEBI:28938"/>
        <dbReference type="ChEBI" id="CHEBI:30616"/>
        <dbReference type="ChEBI" id="CHEBI:33019"/>
        <dbReference type="ChEBI" id="CHEBI:82696"/>
        <dbReference type="ChEBI" id="CHEBI:456215"/>
        <dbReference type="EC" id="6.3.1.14"/>
    </reaction>
</comment>
<evidence type="ECO:0000256" key="4">
    <source>
        <dbReference type="ARBA" id="ARBA00018426"/>
    </source>
</evidence>
<dbReference type="Pfam" id="PF01042">
    <property type="entry name" value="Ribonuc_L-PSP"/>
    <property type="match status" value="2"/>
</dbReference>
<evidence type="ECO:0000256" key="13">
    <source>
        <dbReference type="SAM" id="MobiDB-lite"/>
    </source>
</evidence>
<evidence type="ECO:0000256" key="12">
    <source>
        <dbReference type="ARBA" id="ARBA00048108"/>
    </source>
</evidence>
<evidence type="ECO:0000256" key="3">
    <source>
        <dbReference type="ARBA" id="ARBA00012089"/>
    </source>
</evidence>
<evidence type="ECO:0000256" key="8">
    <source>
        <dbReference type="ARBA" id="ARBA00029814"/>
    </source>
</evidence>
<dbReference type="FunFam" id="3.30.1330.40:FF:000010">
    <property type="entry name" value="Diphthine--ammonia ligase"/>
    <property type="match status" value="1"/>
</dbReference>
<dbReference type="CDD" id="cd06156">
    <property type="entry name" value="eu_AANH_C_2"/>
    <property type="match status" value="1"/>
</dbReference>
<dbReference type="CDD" id="cd01994">
    <property type="entry name" value="AANH_PF0828-like"/>
    <property type="match status" value="1"/>
</dbReference>
<dbReference type="Proteomes" id="UP001378592">
    <property type="component" value="Unassembled WGS sequence"/>
</dbReference>
<dbReference type="GO" id="GO:0017178">
    <property type="term" value="F:diphthine-ammonia ligase activity"/>
    <property type="evidence" value="ECO:0007669"/>
    <property type="project" value="UniProtKB-EC"/>
</dbReference>
<protein>
    <recommendedName>
        <fullName evidence="4">Diphthine--ammonia ligase</fullName>
        <ecNumber evidence="3">6.3.1.14</ecNumber>
    </recommendedName>
    <alternativeName>
        <fullName evidence="9">ATP-binding domain-containing protein 4</fullName>
    </alternativeName>
    <alternativeName>
        <fullName evidence="8">Diphthamide synthase</fullName>
    </alternativeName>
    <alternativeName>
        <fullName evidence="10">Diphthamide synthetase</fullName>
    </alternativeName>
    <alternativeName>
        <fullName evidence="11">Protein DPH6 homolog</fullName>
    </alternativeName>
</protein>
<dbReference type="FunFam" id="3.40.50.620:FF:000069">
    <property type="entry name" value="diphthine--ammonia ligase"/>
    <property type="match status" value="1"/>
</dbReference>
<organism evidence="15 16">
    <name type="scientific">Gryllus longicercus</name>
    <dbReference type="NCBI Taxonomy" id="2509291"/>
    <lineage>
        <taxon>Eukaryota</taxon>
        <taxon>Metazoa</taxon>
        <taxon>Ecdysozoa</taxon>
        <taxon>Arthropoda</taxon>
        <taxon>Hexapoda</taxon>
        <taxon>Insecta</taxon>
        <taxon>Pterygota</taxon>
        <taxon>Neoptera</taxon>
        <taxon>Polyneoptera</taxon>
        <taxon>Orthoptera</taxon>
        <taxon>Ensifera</taxon>
        <taxon>Gryllidea</taxon>
        <taxon>Grylloidea</taxon>
        <taxon>Gryllidae</taxon>
        <taxon>Gryllinae</taxon>
        <taxon>Gryllus</taxon>
    </lineage>
</organism>
<dbReference type="AlphaFoldDB" id="A0AAN9WT21"/>
<dbReference type="NCBIfam" id="TIGR00290">
    <property type="entry name" value="MJ0570_dom"/>
    <property type="match status" value="1"/>
</dbReference>
<dbReference type="InterPro" id="IPR006175">
    <property type="entry name" value="YjgF/YER057c/UK114"/>
</dbReference>
<dbReference type="Gene3D" id="3.90.1490.10">
    <property type="entry name" value="putative n-type atp pyrophosphatase, domain 2"/>
    <property type="match status" value="1"/>
</dbReference>
<feature type="region of interest" description="Disordered" evidence="13">
    <location>
        <begin position="282"/>
        <end position="341"/>
    </location>
</feature>
<dbReference type="InterPro" id="IPR014729">
    <property type="entry name" value="Rossmann-like_a/b/a_fold"/>
</dbReference>
<feature type="compositionally biased region" description="Polar residues" evidence="13">
    <location>
        <begin position="659"/>
        <end position="672"/>
    </location>
</feature>
<dbReference type="SUPFAM" id="SSF55298">
    <property type="entry name" value="YjgF-like"/>
    <property type="match status" value="2"/>
</dbReference>
<dbReference type="InterPro" id="IPR030662">
    <property type="entry name" value="DPH6/MJ0570"/>
</dbReference>
<evidence type="ECO:0000256" key="5">
    <source>
        <dbReference type="ARBA" id="ARBA00022598"/>
    </source>
</evidence>
<evidence type="ECO:0000259" key="14">
    <source>
        <dbReference type="Pfam" id="PF01902"/>
    </source>
</evidence>
<evidence type="ECO:0000313" key="16">
    <source>
        <dbReference type="Proteomes" id="UP001378592"/>
    </source>
</evidence>
<keyword evidence="6" id="KW-0547">Nucleotide-binding</keyword>
<comment type="similarity">
    <text evidence="2">Belongs to the Diphthine--ammonia ligase family.</text>
</comment>
<dbReference type="PANTHER" id="PTHR12196">
    <property type="entry name" value="DOMAIN OF UNKNOWN FUNCTION 71 DUF71 -CONTAINING PROTEIN"/>
    <property type="match status" value="1"/>
</dbReference>
<feature type="domain" description="Diphthamide synthase" evidence="14">
    <location>
        <begin position="1"/>
        <end position="227"/>
    </location>
</feature>
<dbReference type="InterPro" id="IPR035959">
    <property type="entry name" value="RutC-like_sf"/>
</dbReference>
<dbReference type="GO" id="GO:0005524">
    <property type="term" value="F:ATP binding"/>
    <property type="evidence" value="ECO:0007669"/>
    <property type="project" value="UniProtKB-KW"/>
</dbReference>
<evidence type="ECO:0000256" key="1">
    <source>
        <dbReference type="ARBA" id="ARBA00005156"/>
    </source>
</evidence>
<feature type="compositionally biased region" description="Polar residues" evidence="13">
    <location>
        <begin position="321"/>
        <end position="331"/>
    </location>
</feature>
<dbReference type="EC" id="6.3.1.14" evidence="3"/>
<evidence type="ECO:0000256" key="10">
    <source>
        <dbReference type="ARBA" id="ARBA00031552"/>
    </source>
</evidence>
<feature type="compositionally biased region" description="Low complexity" evidence="13">
    <location>
        <begin position="307"/>
        <end position="317"/>
    </location>
</feature>
<keyword evidence="5" id="KW-0436">Ligase</keyword>
<evidence type="ECO:0000313" key="15">
    <source>
        <dbReference type="EMBL" id="KAK7874089.1"/>
    </source>
</evidence>
<dbReference type="Gene3D" id="3.40.50.620">
    <property type="entry name" value="HUPs"/>
    <property type="match status" value="1"/>
</dbReference>
<dbReference type="GO" id="GO:0017183">
    <property type="term" value="P:protein histidyl modification to diphthamide"/>
    <property type="evidence" value="ECO:0007669"/>
    <property type="project" value="TreeGrafter"/>
</dbReference>
<dbReference type="Gene3D" id="3.30.1330.40">
    <property type="entry name" value="RutC-like"/>
    <property type="match status" value="2"/>
</dbReference>
<dbReference type="FunFam" id="3.90.1490.10:FF:000001">
    <property type="entry name" value="Diphthine--ammonia ligase"/>
    <property type="match status" value="1"/>
</dbReference>
<sequence length="760" mass="83462">MRVVALVSGGKDSCYNMLQCVAAGHDIVALANLQPENKDELDSYMYQTVGHQGVQLYAEAMDLPLFRQSTHGVAVQQGQVYTPTAEDEVEDLYQLLRTVKEEVDIDAVAVGAIMSDYQRIRVENVCNRLGLVPLAYLWRRNQEELLQEMIDCEISAIVIKVAALGLNPTKHLGITLADLQPHIIQMKEKYGLNVCGEGGEFETFTLDCPLFNKTIIIDEWETVIHSNDAIAPVGYLNFKNFHLVQKDSVDLELSMRDRLLGIPVKTWRDLISDLDEDVTEKKLIGRGEGDEDSIDEGSSIAEDKPEVAAAAVASEAEATPDPTSANVSPSNPDAPALRNSIPCGDPLQVQWETSPLPDAPTAASNDSGWTWFGGIVGQGDDAVLAMKEALQKLFKLVEEQALEMSDLVSVSLYVRNMAQYSEMNGEYIKVLAHANPPVRACVEAPLPAEAPVLLEALAFRPRPPSAPGADGAAPGPAKFTMHVQSVSHWAPANIGPYSQAVRVGDIMYVAGQIPLVPGTMQLVSGGARKQCRLALRHVGRIVRAVDANTQLRDVVQGICYVTHPSYIPEARREWEKRTNNAIVDYVVVPHLPRGALLEWHIWAHQHNNRFEYEETGCCIGDFRVSIRRRWNYENNVSAVVCYVSSVGTGSLLTGLESGDGQTQSSNETTPALTPQPPEEMSDEHLSEVICYTLAKLLRKADAATVCNIRFFYKVGVAPNPERINSVLAHAEGFNIVHSIIPVCQLHNAHTFLSICGVRHK</sequence>
<comment type="pathway">
    <text evidence="1">Protein modification; peptidyl-diphthamide biosynthesis.</text>
</comment>
<comment type="caution">
    <text evidence="15">The sequence shown here is derived from an EMBL/GenBank/DDBJ whole genome shotgun (WGS) entry which is preliminary data.</text>
</comment>
<keyword evidence="16" id="KW-1185">Reference proteome</keyword>
<gene>
    <name evidence="15" type="ORF">R5R35_004632</name>
</gene>
<evidence type="ECO:0000256" key="2">
    <source>
        <dbReference type="ARBA" id="ARBA00008496"/>
    </source>
</evidence>
<dbReference type="EMBL" id="JAZDUA010000005">
    <property type="protein sequence ID" value="KAK7874089.1"/>
    <property type="molecule type" value="Genomic_DNA"/>
</dbReference>
<feature type="region of interest" description="Disordered" evidence="13">
    <location>
        <begin position="654"/>
        <end position="681"/>
    </location>
</feature>
<proteinExistence type="inferred from homology"/>
<dbReference type="PANTHER" id="PTHR12196:SF2">
    <property type="entry name" value="DIPHTHINE--AMMONIA LIGASE"/>
    <property type="match status" value="1"/>
</dbReference>
<evidence type="ECO:0000256" key="11">
    <source>
        <dbReference type="ARBA" id="ARBA00032849"/>
    </source>
</evidence>
<keyword evidence="7" id="KW-0067">ATP-binding</keyword>
<dbReference type="Pfam" id="PF01902">
    <property type="entry name" value="Diphthami_syn_2"/>
    <property type="match status" value="1"/>
</dbReference>
<reference evidence="15 16" key="1">
    <citation type="submission" date="2024-03" db="EMBL/GenBank/DDBJ databases">
        <title>The genome assembly and annotation of the cricket Gryllus longicercus Weissman &amp; Gray.</title>
        <authorList>
            <person name="Szrajer S."/>
            <person name="Gray D."/>
            <person name="Ylla G."/>
        </authorList>
    </citation>
    <scope>NUCLEOTIDE SEQUENCE [LARGE SCALE GENOMIC DNA]</scope>
    <source>
        <strain evidence="15">DAG 2021-001</strain>
        <tissue evidence="15">Whole body minus gut</tissue>
    </source>
</reference>
<dbReference type="SUPFAM" id="SSF52402">
    <property type="entry name" value="Adenine nucleotide alpha hydrolases-like"/>
    <property type="match status" value="1"/>
</dbReference>
<dbReference type="InterPro" id="IPR002761">
    <property type="entry name" value="Diphthami_syn_dom"/>
</dbReference>